<dbReference type="KEGG" id="woc:BA177_14440"/>
<comment type="similarity">
    <text evidence="1">Belongs to the methyltransferase superfamily. L-isoaspartyl/D-aspartyl protein methyltransferase family.</text>
</comment>
<dbReference type="OrthoDB" id="9810066at2"/>
<dbReference type="InterPro" id="IPR000682">
    <property type="entry name" value="PCMT"/>
</dbReference>
<organism evidence="4 5">
    <name type="scientific">Woeseia oceani</name>
    <dbReference type="NCBI Taxonomy" id="1548547"/>
    <lineage>
        <taxon>Bacteria</taxon>
        <taxon>Pseudomonadati</taxon>
        <taxon>Pseudomonadota</taxon>
        <taxon>Gammaproteobacteria</taxon>
        <taxon>Woeseiales</taxon>
        <taxon>Woeseiaceae</taxon>
        <taxon>Woeseia</taxon>
    </lineage>
</organism>
<dbReference type="EMBL" id="CP016268">
    <property type="protein sequence ID" value="ANO53270.1"/>
    <property type="molecule type" value="Genomic_DNA"/>
</dbReference>
<dbReference type="SUPFAM" id="SSF53335">
    <property type="entry name" value="S-adenosyl-L-methionine-dependent methyltransferases"/>
    <property type="match status" value="1"/>
</dbReference>
<dbReference type="RefSeq" id="WP_068619433.1">
    <property type="nucleotide sequence ID" value="NZ_CP016268.1"/>
</dbReference>
<dbReference type="CDD" id="cd02440">
    <property type="entry name" value="AdoMet_MTases"/>
    <property type="match status" value="1"/>
</dbReference>
<reference evidence="4 5" key="1">
    <citation type="submission" date="2016-06" db="EMBL/GenBank/DDBJ databases">
        <title>Complete genome sequence of a deep-branching marine Gamma Proteobacterium Woeseia oceani type strain XK5.</title>
        <authorList>
            <person name="Mu D."/>
            <person name="Du Z."/>
        </authorList>
    </citation>
    <scope>NUCLEOTIDE SEQUENCE [LARGE SCALE GENOMIC DNA]</scope>
    <source>
        <strain evidence="4 5">XK5</strain>
    </source>
</reference>
<dbReference type="Proteomes" id="UP000092695">
    <property type="component" value="Chromosome"/>
</dbReference>
<evidence type="ECO:0000256" key="1">
    <source>
        <dbReference type="ARBA" id="ARBA00005369"/>
    </source>
</evidence>
<sequence length="217" mass="23783">MDTDAARRQMVEQQIRTWDVDAAPLLSLLNALPRHRFVPRGYEALAYADMEIPLGHGEIMMRPAVEGRILQALEIEAQDRILEIGTGSGYLTACLARLGAEVVSVDLQADFTDSAKSLLDELAIANVSLQTRDAVREGLPAGEFDVVVITGSLPRFDKRLLASLTPGGRLFVVTGEAPIMDARIVVRGDGAHWTQSSLFETCLPRLRHVDEPSSFVF</sequence>
<gene>
    <name evidence="4" type="ORF">BA177_14440</name>
</gene>
<dbReference type="GO" id="GO:0005737">
    <property type="term" value="C:cytoplasm"/>
    <property type="evidence" value="ECO:0007669"/>
    <property type="project" value="TreeGrafter"/>
</dbReference>
<proteinExistence type="inferred from homology"/>
<evidence type="ECO:0000256" key="2">
    <source>
        <dbReference type="ARBA" id="ARBA00013346"/>
    </source>
</evidence>
<keyword evidence="5" id="KW-1185">Reference proteome</keyword>
<accession>A0A193LL19</accession>
<dbReference type="PANTHER" id="PTHR11579">
    <property type="entry name" value="PROTEIN-L-ISOASPARTATE O-METHYLTRANSFERASE"/>
    <property type="match status" value="1"/>
</dbReference>
<evidence type="ECO:0000256" key="3">
    <source>
        <dbReference type="ARBA" id="ARBA00030757"/>
    </source>
</evidence>
<evidence type="ECO:0000313" key="5">
    <source>
        <dbReference type="Proteomes" id="UP000092695"/>
    </source>
</evidence>
<dbReference type="InterPro" id="IPR029063">
    <property type="entry name" value="SAM-dependent_MTases_sf"/>
</dbReference>
<name>A0A193LL19_9GAMM</name>
<dbReference type="STRING" id="1548547.BA177_14440"/>
<dbReference type="GO" id="GO:0004719">
    <property type="term" value="F:protein-L-isoaspartate (D-aspartate) O-methyltransferase activity"/>
    <property type="evidence" value="ECO:0007669"/>
    <property type="project" value="InterPro"/>
</dbReference>
<evidence type="ECO:0000313" key="4">
    <source>
        <dbReference type="EMBL" id="ANO53270.1"/>
    </source>
</evidence>
<dbReference type="Gene3D" id="3.40.50.150">
    <property type="entry name" value="Vaccinia Virus protein VP39"/>
    <property type="match status" value="1"/>
</dbReference>
<protein>
    <recommendedName>
        <fullName evidence="2">Protein-L-isoaspartate O-methyltransferase</fullName>
    </recommendedName>
    <alternativeName>
        <fullName evidence="3">Protein L-isoaspartyl methyltransferase</fullName>
    </alternativeName>
</protein>
<dbReference type="PANTHER" id="PTHR11579:SF18">
    <property type="entry name" value="PROTEIN-L-ISOASPARTATE O-METHYLTRANSFERASE"/>
    <property type="match status" value="1"/>
</dbReference>
<dbReference type="AlphaFoldDB" id="A0A193LL19"/>
<dbReference type="Pfam" id="PF01135">
    <property type="entry name" value="PCMT"/>
    <property type="match status" value="1"/>
</dbReference>